<evidence type="ECO:0008006" key="5">
    <source>
        <dbReference type="Google" id="ProtNLM"/>
    </source>
</evidence>
<dbReference type="EMBL" id="MU151064">
    <property type="protein sequence ID" value="KAF9453111.1"/>
    <property type="molecule type" value="Genomic_DNA"/>
</dbReference>
<name>A0A9P6C5N8_9AGAR</name>
<evidence type="ECO:0000313" key="4">
    <source>
        <dbReference type="Proteomes" id="UP000807342"/>
    </source>
</evidence>
<feature type="compositionally biased region" description="Low complexity" evidence="1">
    <location>
        <begin position="391"/>
        <end position="402"/>
    </location>
</feature>
<comment type="caution">
    <text evidence="3">The sequence shown here is derived from an EMBL/GenBank/DDBJ whole genome shotgun (WGS) entry which is preliminary data.</text>
</comment>
<feature type="compositionally biased region" description="Basic and acidic residues" evidence="1">
    <location>
        <begin position="549"/>
        <end position="562"/>
    </location>
</feature>
<feature type="region of interest" description="Disordered" evidence="1">
    <location>
        <begin position="318"/>
        <end position="421"/>
    </location>
</feature>
<evidence type="ECO:0000256" key="2">
    <source>
        <dbReference type="SAM" id="Phobius"/>
    </source>
</evidence>
<feature type="transmembrane region" description="Helical" evidence="2">
    <location>
        <begin position="110"/>
        <end position="128"/>
    </location>
</feature>
<keyword evidence="2" id="KW-1133">Transmembrane helix</keyword>
<dbReference type="OrthoDB" id="3364886at2759"/>
<dbReference type="Proteomes" id="UP000807342">
    <property type="component" value="Unassembled WGS sequence"/>
</dbReference>
<feature type="region of interest" description="Disordered" evidence="1">
    <location>
        <begin position="522"/>
        <end position="598"/>
    </location>
</feature>
<dbReference type="AlphaFoldDB" id="A0A9P6C5N8"/>
<feature type="transmembrane region" description="Helical" evidence="2">
    <location>
        <begin position="162"/>
        <end position="182"/>
    </location>
</feature>
<feature type="transmembrane region" description="Helical" evidence="2">
    <location>
        <begin position="194"/>
        <end position="214"/>
    </location>
</feature>
<feature type="transmembrane region" description="Helical" evidence="2">
    <location>
        <begin position="71"/>
        <end position="98"/>
    </location>
</feature>
<feature type="compositionally biased region" description="Basic and acidic residues" evidence="1">
    <location>
        <begin position="577"/>
        <end position="598"/>
    </location>
</feature>
<keyword evidence="2" id="KW-0812">Transmembrane</keyword>
<proteinExistence type="predicted"/>
<evidence type="ECO:0000313" key="3">
    <source>
        <dbReference type="EMBL" id="KAF9453111.1"/>
    </source>
</evidence>
<gene>
    <name evidence="3" type="ORF">P691DRAFT_801975</name>
</gene>
<feature type="compositionally biased region" description="Polar residues" evidence="1">
    <location>
        <begin position="523"/>
        <end position="537"/>
    </location>
</feature>
<protein>
    <recommendedName>
        <fullName evidence="5">DUF4203 domain-containing protein</fullName>
    </recommendedName>
</protein>
<accession>A0A9P6C5N8</accession>
<reference evidence="3" key="1">
    <citation type="submission" date="2020-11" db="EMBL/GenBank/DDBJ databases">
        <authorList>
            <consortium name="DOE Joint Genome Institute"/>
            <person name="Ahrendt S."/>
            <person name="Riley R."/>
            <person name="Andreopoulos W."/>
            <person name="Labutti K."/>
            <person name="Pangilinan J."/>
            <person name="Ruiz-Duenas F.J."/>
            <person name="Barrasa J.M."/>
            <person name="Sanchez-Garcia M."/>
            <person name="Camarero S."/>
            <person name="Miyauchi S."/>
            <person name="Serrano A."/>
            <person name="Linde D."/>
            <person name="Babiker R."/>
            <person name="Drula E."/>
            <person name="Ayuso-Fernandez I."/>
            <person name="Pacheco R."/>
            <person name="Padilla G."/>
            <person name="Ferreira P."/>
            <person name="Barriuso J."/>
            <person name="Kellner H."/>
            <person name="Castanera R."/>
            <person name="Alfaro M."/>
            <person name="Ramirez L."/>
            <person name="Pisabarro A.G."/>
            <person name="Kuo A."/>
            <person name="Tritt A."/>
            <person name="Lipzen A."/>
            <person name="He G."/>
            <person name="Yan M."/>
            <person name="Ng V."/>
            <person name="Cullen D."/>
            <person name="Martin F."/>
            <person name="Rosso M.-N."/>
            <person name="Henrissat B."/>
            <person name="Hibbett D."/>
            <person name="Martinez A.T."/>
            <person name="Grigoriev I.V."/>
        </authorList>
    </citation>
    <scope>NUCLEOTIDE SEQUENCE</scope>
    <source>
        <strain evidence="3">MF-IS2</strain>
    </source>
</reference>
<organism evidence="3 4">
    <name type="scientific">Macrolepiota fuliginosa MF-IS2</name>
    <dbReference type="NCBI Taxonomy" id="1400762"/>
    <lineage>
        <taxon>Eukaryota</taxon>
        <taxon>Fungi</taxon>
        <taxon>Dikarya</taxon>
        <taxon>Basidiomycota</taxon>
        <taxon>Agaricomycotina</taxon>
        <taxon>Agaricomycetes</taxon>
        <taxon>Agaricomycetidae</taxon>
        <taxon>Agaricales</taxon>
        <taxon>Agaricineae</taxon>
        <taxon>Agaricaceae</taxon>
        <taxon>Macrolepiota</taxon>
    </lineage>
</organism>
<keyword evidence="2" id="KW-0472">Membrane</keyword>
<evidence type="ECO:0000256" key="1">
    <source>
        <dbReference type="SAM" id="MobiDB-lite"/>
    </source>
</evidence>
<sequence length="598" mass="65631">MSDASNSTLTYLLSSTSYSLAYTLPLLCLSLVLTFAGTFLMLDRSRSFPPQADYAALPGAFEKNRKRKLTWFLEGGIGGLACGYTTGLHLTTFLSLLIPANTTSAPLSSKSFLAVWILVCIVATLVAGRWRYAALGMAGISGGGLASLALSVIIHPSLAPRIILTAIFVPLLTFLVLFFYFVPKFHSRLLHPTLRFCTSANGAFGIILAISLLINPRVDAWANVWERLWLRNGDGWGTGKEKGLSAAYCAFLVSGMAADWALRWWIGECPDEKWDKYLANYMAGLPNQADRAGIFEPSKSFWDRLFVRNDKLDPIIFPPNSDLKATPKSPSLPISPPGGLFNKSRAQSRNDKLRPQHPGSRKRKPVKFGAIDELSSSDEDDDIKNSPLIFPPLSYSSSTPTLVDESPKALRKKHTTDDPAKPLMIDYDAELAELKKLKGTNIDNIPDYSDHEEEDLTSISQRRQSQDHGPWSPAFMQRHSPASSADGGKVLSVPSPGALPVPATPSLIKALDRLAIAQREAFGQSSASLPTPSTSVSGEGEGQGAQKHHTPETRATKPTLKEEELEEEDNARAVANARRERAPRWENFWREVRVKAQT</sequence>
<feature type="transmembrane region" description="Helical" evidence="2">
    <location>
        <begin position="20"/>
        <end position="42"/>
    </location>
</feature>
<feature type="region of interest" description="Disordered" evidence="1">
    <location>
        <begin position="441"/>
        <end position="503"/>
    </location>
</feature>
<feature type="transmembrane region" description="Helical" evidence="2">
    <location>
        <begin position="135"/>
        <end position="156"/>
    </location>
</feature>
<keyword evidence="4" id="KW-1185">Reference proteome</keyword>